<feature type="compositionally biased region" description="Basic and acidic residues" evidence="1">
    <location>
        <begin position="146"/>
        <end position="160"/>
    </location>
</feature>
<dbReference type="PANTHER" id="PTHR31286:SF180">
    <property type="entry name" value="OS10G0362600 PROTEIN"/>
    <property type="match status" value="1"/>
</dbReference>
<gene>
    <name evidence="2" type="ORF">CTI12_AA427190</name>
</gene>
<organism evidence="2 3">
    <name type="scientific">Artemisia annua</name>
    <name type="common">Sweet wormwood</name>
    <dbReference type="NCBI Taxonomy" id="35608"/>
    <lineage>
        <taxon>Eukaryota</taxon>
        <taxon>Viridiplantae</taxon>
        <taxon>Streptophyta</taxon>
        <taxon>Embryophyta</taxon>
        <taxon>Tracheophyta</taxon>
        <taxon>Spermatophyta</taxon>
        <taxon>Magnoliopsida</taxon>
        <taxon>eudicotyledons</taxon>
        <taxon>Gunneridae</taxon>
        <taxon>Pentapetalae</taxon>
        <taxon>asterids</taxon>
        <taxon>campanulids</taxon>
        <taxon>Asterales</taxon>
        <taxon>Asteraceae</taxon>
        <taxon>Asteroideae</taxon>
        <taxon>Anthemideae</taxon>
        <taxon>Artemisiinae</taxon>
        <taxon>Artemisia</taxon>
    </lineage>
</organism>
<protein>
    <recommendedName>
        <fullName evidence="4">DUF4283 domain-containing protein</fullName>
    </recommendedName>
</protein>
<evidence type="ECO:0008006" key="4">
    <source>
        <dbReference type="Google" id="ProtNLM"/>
    </source>
</evidence>
<evidence type="ECO:0000313" key="3">
    <source>
        <dbReference type="Proteomes" id="UP000245207"/>
    </source>
</evidence>
<dbReference type="EMBL" id="PKPP01006748">
    <property type="protein sequence ID" value="PWA55456.1"/>
    <property type="molecule type" value="Genomic_DNA"/>
</dbReference>
<accession>A0A2U1M2G3</accession>
<name>A0A2U1M2G3_ARTAN</name>
<keyword evidence="3" id="KW-1185">Reference proteome</keyword>
<dbReference type="AlphaFoldDB" id="A0A2U1M2G3"/>
<dbReference type="InterPro" id="IPR040256">
    <property type="entry name" value="At4g02000-like"/>
</dbReference>
<reference evidence="2 3" key="1">
    <citation type="journal article" date="2018" name="Mol. Plant">
        <title>The genome of Artemisia annua provides insight into the evolution of Asteraceae family and artemisinin biosynthesis.</title>
        <authorList>
            <person name="Shen Q."/>
            <person name="Zhang L."/>
            <person name="Liao Z."/>
            <person name="Wang S."/>
            <person name="Yan T."/>
            <person name="Shi P."/>
            <person name="Liu M."/>
            <person name="Fu X."/>
            <person name="Pan Q."/>
            <person name="Wang Y."/>
            <person name="Lv Z."/>
            <person name="Lu X."/>
            <person name="Zhang F."/>
            <person name="Jiang W."/>
            <person name="Ma Y."/>
            <person name="Chen M."/>
            <person name="Hao X."/>
            <person name="Li L."/>
            <person name="Tang Y."/>
            <person name="Lv G."/>
            <person name="Zhou Y."/>
            <person name="Sun X."/>
            <person name="Brodelius P.E."/>
            <person name="Rose J.K.C."/>
            <person name="Tang K."/>
        </authorList>
    </citation>
    <scope>NUCLEOTIDE SEQUENCE [LARGE SCALE GENOMIC DNA]</scope>
    <source>
        <strain evidence="3">cv. Huhao1</strain>
        <tissue evidence="2">Leaf</tissue>
    </source>
</reference>
<feature type="compositionally biased region" description="Polar residues" evidence="1">
    <location>
        <begin position="161"/>
        <end position="171"/>
    </location>
</feature>
<dbReference type="PANTHER" id="PTHR31286">
    <property type="entry name" value="GLYCINE-RICH CELL WALL STRUCTURAL PROTEIN 1.8-LIKE"/>
    <property type="match status" value="1"/>
</dbReference>
<comment type="caution">
    <text evidence="2">The sequence shown here is derived from an EMBL/GenBank/DDBJ whole genome shotgun (WGS) entry which is preliminary data.</text>
</comment>
<proteinExistence type="predicted"/>
<dbReference type="Proteomes" id="UP000245207">
    <property type="component" value="Unassembled WGS sequence"/>
</dbReference>
<evidence type="ECO:0000313" key="2">
    <source>
        <dbReference type="EMBL" id="PWA55456.1"/>
    </source>
</evidence>
<evidence type="ECO:0000256" key="1">
    <source>
        <dbReference type="SAM" id="MobiDB-lite"/>
    </source>
</evidence>
<feature type="region of interest" description="Disordered" evidence="1">
    <location>
        <begin position="131"/>
        <end position="184"/>
    </location>
</feature>
<sequence length="268" mass="30818">MMDEITARMCQFGVGKTDYARVLVELDATKKIKDSIKIEYADKNETIKGTKDVKVAYDWKPEVCEHCNVFGHNMGKCTKRPRSEEEIKAKVEAEKAAKEKNVNKEQQWKQQYKYGGYRNGYNRQEYRKKDLQKEGEKTADGGNMNKKQDSSNNEQRRNEKPSSSTSANNNKYAALNTIDDNDDPEMRVLKGRSIVDQFLNKKQQPTSIDKEVWTDDMHMYFKKQWEVDRLKEQEDANGNSEDVYESGNGIAQSMAANVVAGKSKNILN</sequence>